<dbReference type="InterPro" id="IPR036388">
    <property type="entry name" value="WH-like_DNA-bd_sf"/>
</dbReference>
<dbReference type="RefSeq" id="WP_034721556.1">
    <property type="nucleotide sequence ID" value="NZ_AWQS01000307.1"/>
</dbReference>
<keyword evidence="6" id="KW-1185">Reference proteome</keyword>
<dbReference type="PROSITE" id="PS50043">
    <property type="entry name" value="HTH_LUXR_2"/>
    <property type="match status" value="1"/>
</dbReference>
<dbReference type="AlphaFoldDB" id="W9GDB1"/>
<keyword evidence="1" id="KW-0805">Transcription regulation</keyword>
<dbReference type="Pfam" id="PF13185">
    <property type="entry name" value="GAF_2"/>
    <property type="match status" value="1"/>
</dbReference>
<sequence length="336" mass="36181">MSDGLSDAALRALRHADQTIREADRDDLFGVYDACRAAIGAISPMDDFYIGLVTHADRRMSYPYLYTNGTFEDAGTVTYGPNGLTAWIVASRRPYRFADDGGALLHRGLRFGDAELSRDTVVVPLLAPDDGEVLGLMGALSDTADAFTDETVRAMEWLAGLVVDRLEAGRPGRRLNLGLVYPELGDDGRSGKVTALNAASRELTELAARLSELAEAIARDGVSGGERGRRPRDEDLRERLLTLSRRCFEIQANLVTRLGPHDDVPVDPLAVLSPRERAVVALVTGPAGDPGNAGIAVALGISQATVKTHMSSLLEKLGLEHRSELRWLVRGGGRPG</sequence>
<evidence type="ECO:0000256" key="2">
    <source>
        <dbReference type="ARBA" id="ARBA00023125"/>
    </source>
</evidence>
<feature type="domain" description="HTH luxR-type" evidence="4">
    <location>
        <begin position="265"/>
        <end position="332"/>
    </location>
</feature>
<gene>
    <name evidence="5" type="ORF">N864_12455</name>
</gene>
<dbReference type="PATRIC" id="fig|584657.3.peg.3932"/>
<dbReference type="InterPro" id="IPR029016">
    <property type="entry name" value="GAF-like_dom_sf"/>
</dbReference>
<dbReference type="Gene3D" id="1.10.10.10">
    <property type="entry name" value="Winged helix-like DNA-binding domain superfamily/Winged helix DNA-binding domain"/>
    <property type="match status" value="1"/>
</dbReference>
<dbReference type="InterPro" id="IPR016032">
    <property type="entry name" value="Sig_transdc_resp-reg_C-effctor"/>
</dbReference>
<dbReference type="SUPFAM" id="SSF55781">
    <property type="entry name" value="GAF domain-like"/>
    <property type="match status" value="1"/>
</dbReference>
<dbReference type="GO" id="GO:0006355">
    <property type="term" value="P:regulation of DNA-templated transcription"/>
    <property type="evidence" value="ECO:0007669"/>
    <property type="project" value="InterPro"/>
</dbReference>
<dbReference type="Gene3D" id="3.30.450.40">
    <property type="match status" value="1"/>
</dbReference>
<keyword evidence="3" id="KW-0804">Transcription</keyword>
<dbReference type="PANTHER" id="PTHR44688:SF16">
    <property type="entry name" value="DNA-BINDING TRANSCRIPTIONAL ACTIVATOR DEVR_DOSR"/>
    <property type="match status" value="1"/>
</dbReference>
<evidence type="ECO:0000259" key="4">
    <source>
        <dbReference type="PROSITE" id="PS50043"/>
    </source>
</evidence>
<name>W9GDB1_9MICO</name>
<proteinExistence type="predicted"/>
<dbReference type="SMART" id="SM00421">
    <property type="entry name" value="HTH_LUXR"/>
    <property type="match status" value="1"/>
</dbReference>
<evidence type="ECO:0000256" key="3">
    <source>
        <dbReference type="ARBA" id="ARBA00023163"/>
    </source>
</evidence>
<dbReference type="InterPro" id="IPR000792">
    <property type="entry name" value="Tscrpt_reg_LuxR_C"/>
</dbReference>
<dbReference type="PANTHER" id="PTHR44688">
    <property type="entry name" value="DNA-BINDING TRANSCRIPTIONAL ACTIVATOR DEVR_DOSR"/>
    <property type="match status" value="1"/>
</dbReference>
<accession>W9GDB1</accession>
<reference evidence="6" key="1">
    <citation type="submission" date="2013-08" db="EMBL/GenBank/DDBJ databases">
        <title>Intrasporangium oryzae NRRL B-24470.</title>
        <authorList>
            <person name="Liu H."/>
            <person name="Wang G."/>
        </authorList>
    </citation>
    <scope>NUCLEOTIDE SEQUENCE [LARGE SCALE GENOMIC DNA]</scope>
    <source>
        <strain evidence="6">Q5-1</strain>
    </source>
</reference>
<organism evidence="5 6">
    <name type="scientific">Intrasporangium chromatireducens Q5-1</name>
    <dbReference type="NCBI Taxonomy" id="584657"/>
    <lineage>
        <taxon>Bacteria</taxon>
        <taxon>Bacillati</taxon>
        <taxon>Actinomycetota</taxon>
        <taxon>Actinomycetes</taxon>
        <taxon>Micrococcales</taxon>
        <taxon>Intrasporangiaceae</taxon>
        <taxon>Intrasporangium</taxon>
    </lineage>
</organism>
<dbReference type="SUPFAM" id="SSF46894">
    <property type="entry name" value="C-terminal effector domain of the bipartite response regulators"/>
    <property type="match status" value="1"/>
</dbReference>
<dbReference type="EMBL" id="AWQS01000307">
    <property type="protein sequence ID" value="EWT04196.1"/>
    <property type="molecule type" value="Genomic_DNA"/>
</dbReference>
<dbReference type="GO" id="GO:0003677">
    <property type="term" value="F:DNA binding"/>
    <property type="evidence" value="ECO:0007669"/>
    <property type="project" value="UniProtKB-KW"/>
</dbReference>
<protein>
    <recommendedName>
        <fullName evidence="4">HTH luxR-type domain-containing protein</fullName>
    </recommendedName>
</protein>
<dbReference type="InterPro" id="IPR003018">
    <property type="entry name" value="GAF"/>
</dbReference>
<evidence type="ECO:0000313" key="5">
    <source>
        <dbReference type="EMBL" id="EWT04196.1"/>
    </source>
</evidence>
<dbReference type="Proteomes" id="UP000019494">
    <property type="component" value="Unassembled WGS sequence"/>
</dbReference>
<dbReference type="OrthoDB" id="27092at2"/>
<evidence type="ECO:0000313" key="6">
    <source>
        <dbReference type="Proteomes" id="UP000019494"/>
    </source>
</evidence>
<dbReference type="CDD" id="cd06170">
    <property type="entry name" value="LuxR_C_like"/>
    <property type="match status" value="1"/>
</dbReference>
<comment type="caution">
    <text evidence="5">The sequence shown here is derived from an EMBL/GenBank/DDBJ whole genome shotgun (WGS) entry which is preliminary data.</text>
</comment>
<dbReference type="Pfam" id="PF00196">
    <property type="entry name" value="GerE"/>
    <property type="match status" value="1"/>
</dbReference>
<keyword evidence="2" id="KW-0238">DNA-binding</keyword>
<evidence type="ECO:0000256" key="1">
    <source>
        <dbReference type="ARBA" id="ARBA00023015"/>
    </source>
</evidence>